<dbReference type="SUPFAM" id="SSF52151">
    <property type="entry name" value="FabD/lysophospholipase-like"/>
    <property type="match status" value="1"/>
</dbReference>
<dbReference type="InterPro" id="IPR016035">
    <property type="entry name" value="Acyl_Trfase/lysoPLipase"/>
</dbReference>
<reference evidence="3 4" key="1">
    <citation type="submission" date="2018-06" db="EMBL/GenBank/DDBJ databases">
        <authorList>
            <consortium name="Pathogen Informatics"/>
            <person name="Doyle S."/>
        </authorList>
    </citation>
    <scope>NUCLEOTIDE SEQUENCE [LARGE SCALE GENOMIC DNA]</scope>
    <source>
        <strain evidence="3 4">NCTC10684</strain>
    </source>
</reference>
<feature type="domain" description="PNPLA" evidence="2">
    <location>
        <begin position="15"/>
        <end position="67"/>
    </location>
</feature>
<evidence type="ECO:0000313" key="3">
    <source>
        <dbReference type="EMBL" id="SUU89582.1"/>
    </source>
</evidence>
<dbReference type="RefSeq" id="WP_165915877.1">
    <property type="nucleotide sequence ID" value="NZ_BAAAVY010000002.1"/>
</dbReference>
<keyword evidence="1" id="KW-0443">Lipid metabolism</keyword>
<evidence type="ECO:0000259" key="2">
    <source>
        <dbReference type="Pfam" id="PF01734"/>
    </source>
</evidence>
<dbReference type="InterPro" id="IPR002641">
    <property type="entry name" value="PNPLA_dom"/>
</dbReference>
<evidence type="ECO:0000313" key="4">
    <source>
        <dbReference type="Proteomes" id="UP000254701"/>
    </source>
</evidence>
<proteinExistence type="predicted"/>
<evidence type="ECO:0000256" key="1">
    <source>
        <dbReference type="ARBA" id="ARBA00023098"/>
    </source>
</evidence>
<dbReference type="AlphaFoldDB" id="A0A380WMN9"/>
<organism evidence="3 4">
    <name type="scientific">Aminobacter aminovorans</name>
    <name type="common">Chelatobacter heintzii</name>
    <dbReference type="NCBI Taxonomy" id="83263"/>
    <lineage>
        <taxon>Bacteria</taxon>
        <taxon>Pseudomonadati</taxon>
        <taxon>Pseudomonadota</taxon>
        <taxon>Alphaproteobacteria</taxon>
        <taxon>Hyphomicrobiales</taxon>
        <taxon>Phyllobacteriaceae</taxon>
        <taxon>Aminobacter</taxon>
    </lineage>
</organism>
<dbReference type="Pfam" id="PF01734">
    <property type="entry name" value="Patatin"/>
    <property type="match status" value="1"/>
</dbReference>
<accession>A0A380WMN9</accession>
<dbReference type="GO" id="GO:0006629">
    <property type="term" value="P:lipid metabolic process"/>
    <property type="evidence" value="ECO:0007669"/>
    <property type="project" value="UniProtKB-KW"/>
</dbReference>
<name>A0A380WMN9_AMIAI</name>
<dbReference type="Gene3D" id="3.40.1090.10">
    <property type="entry name" value="Cytosolic phospholipase A2 catalytic domain"/>
    <property type="match status" value="1"/>
</dbReference>
<gene>
    <name evidence="3" type="ORF">NCTC10684_02823</name>
</gene>
<dbReference type="EMBL" id="UFSM01000001">
    <property type="protein sequence ID" value="SUU89582.1"/>
    <property type="molecule type" value="Genomic_DNA"/>
</dbReference>
<protein>
    <submittedName>
        <fullName evidence="3">Patatin</fullName>
    </submittedName>
</protein>
<sequence>MPAFDEFNEVTLFKTPHLPAYKLDWPEKMVDVALATAAAPTLFSASENDDHQFADGGVWANNPVMTLLVDALACYEIGRHHVGILCLGCVERDFAFTQGQDRLRPPCGCKARMPWGKPDC</sequence>
<dbReference type="Proteomes" id="UP000254701">
    <property type="component" value="Unassembled WGS sequence"/>
</dbReference>